<evidence type="ECO:0000256" key="3">
    <source>
        <dbReference type="SAM" id="Phobius"/>
    </source>
</evidence>
<keyword evidence="3" id="KW-0472">Membrane</keyword>
<feature type="transmembrane region" description="Helical" evidence="3">
    <location>
        <begin position="277"/>
        <end position="303"/>
    </location>
</feature>
<evidence type="ECO:0000256" key="1">
    <source>
        <dbReference type="SAM" id="Coils"/>
    </source>
</evidence>
<sequence length="351" mass="39430">MNDQIMMHHPHQIFQNNQNYGVWPHPRPLYPPENAAVFPHPPAFTSHQGRVNWNKRRDFPRTGSGPGHAFKPVNPNELKPLTANRSAAKSRRIHYPKRTFGRGGVGNRLTPPFAPLNTTSFIIRAKNSGGIAPLISPAGSLSPAKFEERAEEEQWGFNGYGSMKGLIRLRPGKFDSSENSGAGRFEMVNASSGEEQNLDKRVDEQDSHLAHLEEENLTLKEKLLLMEKQLGDLRRRVQFLETDGTTSHGHREGGAENFLPEMFLSEKKVDVVIVVEFFVAIAVVSSIVVATQLRLLSLLVIALHHWFWGDRTWSEGDLEPLSWCNDKMGWKGTAFGVDATAIWSEFGAKKY</sequence>
<evidence type="ECO:0000313" key="4">
    <source>
        <dbReference type="EMBL" id="WVY99934.1"/>
    </source>
</evidence>
<dbReference type="Proteomes" id="UP001374535">
    <property type="component" value="Chromosome 8"/>
</dbReference>
<evidence type="ECO:0000313" key="5">
    <source>
        <dbReference type="Proteomes" id="UP001374535"/>
    </source>
</evidence>
<evidence type="ECO:0008006" key="6">
    <source>
        <dbReference type="Google" id="ProtNLM"/>
    </source>
</evidence>
<keyword evidence="3" id="KW-1133">Transmembrane helix</keyword>
<feature type="coiled-coil region" evidence="1">
    <location>
        <begin position="195"/>
        <end position="243"/>
    </location>
</feature>
<gene>
    <name evidence="4" type="ORF">V8G54_026004</name>
</gene>
<dbReference type="PANTHER" id="PTHR34484:SF2">
    <property type="entry name" value="OS02G0832600 PROTEIN"/>
    <property type="match status" value="1"/>
</dbReference>
<reference evidence="4 5" key="1">
    <citation type="journal article" date="2023" name="Life. Sci Alliance">
        <title>Evolutionary insights into 3D genome organization and epigenetic landscape of Vigna mungo.</title>
        <authorList>
            <person name="Junaid A."/>
            <person name="Singh B."/>
            <person name="Bhatia S."/>
        </authorList>
    </citation>
    <scope>NUCLEOTIDE SEQUENCE [LARGE SCALE GENOMIC DNA]</scope>
    <source>
        <strain evidence="4">Urdbean</strain>
    </source>
</reference>
<dbReference type="PANTHER" id="PTHR34484">
    <property type="entry name" value="OS02G0832600 PROTEIN"/>
    <property type="match status" value="1"/>
</dbReference>
<proteinExistence type="predicted"/>
<accession>A0AAQ3MZR2</accession>
<name>A0AAQ3MZR2_VIGMU</name>
<feature type="region of interest" description="Disordered" evidence="2">
    <location>
        <begin position="58"/>
        <end position="79"/>
    </location>
</feature>
<protein>
    <recommendedName>
        <fullName evidence="6">PRLI-interacting factor A</fullName>
    </recommendedName>
</protein>
<organism evidence="4 5">
    <name type="scientific">Vigna mungo</name>
    <name type="common">Black gram</name>
    <name type="synonym">Phaseolus mungo</name>
    <dbReference type="NCBI Taxonomy" id="3915"/>
    <lineage>
        <taxon>Eukaryota</taxon>
        <taxon>Viridiplantae</taxon>
        <taxon>Streptophyta</taxon>
        <taxon>Embryophyta</taxon>
        <taxon>Tracheophyta</taxon>
        <taxon>Spermatophyta</taxon>
        <taxon>Magnoliopsida</taxon>
        <taxon>eudicotyledons</taxon>
        <taxon>Gunneridae</taxon>
        <taxon>Pentapetalae</taxon>
        <taxon>rosids</taxon>
        <taxon>fabids</taxon>
        <taxon>Fabales</taxon>
        <taxon>Fabaceae</taxon>
        <taxon>Papilionoideae</taxon>
        <taxon>50 kb inversion clade</taxon>
        <taxon>NPAAA clade</taxon>
        <taxon>indigoferoid/millettioid clade</taxon>
        <taxon>Phaseoleae</taxon>
        <taxon>Vigna</taxon>
    </lineage>
</organism>
<dbReference type="EMBL" id="CP144693">
    <property type="protein sequence ID" value="WVY99934.1"/>
    <property type="molecule type" value="Genomic_DNA"/>
</dbReference>
<evidence type="ECO:0000256" key="2">
    <source>
        <dbReference type="SAM" id="MobiDB-lite"/>
    </source>
</evidence>
<dbReference type="AlphaFoldDB" id="A0AAQ3MZR2"/>
<keyword evidence="3" id="KW-0812">Transmembrane</keyword>
<keyword evidence="5" id="KW-1185">Reference proteome</keyword>
<keyword evidence="1" id="KW-0175">Coiled coil</keyword>